<evidence type="ECO:0000313" key="2">
    <source>
        <dbReference type="EMBL" id="MBA0573571.1"/>
    </source>
</evidence>
<gene>
    <name evidence="2" type="ORF">Golob_000839</name>
</gene>
<dbReference type="Proteomes" id="UP000593572">
    <property type="component" value="Unassembled WGS sequence"/>
</dbReference>
<dbReference type="PANTHER" id="PTHR31286:SF99">
    <property type="entry name" value="DUF4283 DOMAIN-CONTAINING PROTEIN"/>
    <property type="match status" value="1"/>
</dbReference>
<feature type="compositionally biased region" description="Polar residues" evidence="1">
    <location>
        <begin position="13"/>
        <end position="26"/>
    </location>
</feature>
<dbReference type="EMBL" id="JABEZX010000013">
    <property type="protein sequence ID" value="MBA0573571.1"/>
    <property type="molecule type" value="Genomic_DNA"/>
</dbReference>
<dbReference type="PANTHER" id="PTHR31286">
    <property type="entry name" value="GLYCINE-RICH CELL WALL STRUCTURAL PROTEIN 1.8-LIKE"/>
    <property type="match status" value="1"/>
</dbReference>
<dbReference type="AlphaFoldDB" id="A0A7J8N9F0"/>
<dbReference type="InterPro" id="IPR040256">
    <property type="entry name" value="At4g02000-like"/>
</dbReference>
<organism evidence="2 3">
    <name type="scientific">Gossypium lobatum</name>
    <dbReference type="NCBI Taxonomy" id="34289"/>
    <lineage>
        <taxon>Eukaryota</taxon>
        <taxon>Viridiplantae</taxon>
        <taxon>Streptophyta</taxon>
        <taxon>Embryophyta</taxon>
        <taxon>Tracheophyta</taxon>
        <taxon>Spermatophyta</taxon>
        <taxon>Magnoliopsida</taxon>
        <taxon>eudicotyledons</taxon>
        <taxon>Gunneridae</taxon>
        <taxon>Pentapetalae</taxon>
        <taxon>rosids</taxon>
        <taxon>malvids</taxon>
        <taxon>Malvales</taxon>
        <taxon>Malvaceae</taxon>
        <taxon>Malvoideae</taxon>
        <taxon>Gossypium</taxon>
    </lineage>
</organism>
<reference evidence="2 3" key="1">
    <citation type="journal article" date="2019" name="Genome Biol. Evol.">
        <title>Insights into the evolution of the New World diploid cottons (Gossypium, subgenus Houzingenia) based on genome sequencing.</title>
        <authorList>
            <person name="Grover C.E."/>
            <person name="Arick M.A. 2nd"/>
            <person name="Thrash A."/>
            <person name="Conover J.L."/>
            <person name="Sanders W.S."/>
            <person name="Peterson D.G."/>
            <person name="Frelichowski J.E."/>
            <person name="Scheffler J.A."/>
            <person name="Scheffler B.E."/>
            <person name="Wendel J.F."/>
        </authorList>
    </citation>
    <scope>NUCLEOTIDE SEQUENCE [LARGE SCALE GENOMIC DNA]</scope>
    <source>
        <strain evidence="2">157</strain>
        <tissue evidence="2">Leaf</tissue>
    </source>
</reference>
<comment type="caution">
    <text evidence="2">The sequence shown here is derived from an EMBL/GenBank/DDBJ whole genome shotgun (WGS) entry which is preliminary data.</text>
</comment>
<keyword evidence="3" id="KW-1185">Reference proteome</keyword>
<accession>A0A7J8N9F0</accession>
<sequence>MSSNRADSDEVESNAQASIQGATSSGLVAEGRESKEKEAFFHMLFEWFSEFVRTNPLAQRPLLPPEVRDTNVSKVSYKTKLLGTSSNQNPSANMEEPFELQDEDMVVESNFLLRAISQVIDTVVKIDAHTTVAVKGRFAKMVVCVDLNKPLASKVRINGRLQMVEYDALPNVCFTYGLYGYSSSLYLERQATK</sequence>
<evidence type="ECO:0000313" key="3">
    <source>
        <dbReference type="Proteomes" id="UP000593572"/>
    </source>
</evidence>
<protein>
    <submittedName>
        <fullName evidence="2">Uncharacterized protein</fullName>
    </submittedName>
</protein>
<feature type="region of interest" description="Disordered" evidence="1">
    <location>
        <begin position="1"/>
        <end position="29"/>
    </location>
</feature>
<evidence type="ECO:0000256" key="1">
    <source>
        <dbReference type="SAM" id="MobiDB-lite"/>
    </source>
</evidence>
<name>A0A7J8N9F0_9ROSI</name>
<feature type="non-terminal residue" evidence="2">
    <location>
        <position position="1"/>
    </location>
</feature>
<proteinExistence type="predicted"/>